<organism evidence="1 2">
    <name type="scientific">Rhizophagus clarus</name>
    <dbReference type="NCBI Taxonomy" id="94130"/>
    <lineage>
        <taxon>Eukaryota</taxon>
        <taxon>Fungi</taxon>
        <taxon>Fungi incertae sedis</taxon>
        <taxon>Mucoromycota</taxon>
        <taxon>Glomeromycotina</taxon>
        <taxon>Glomeromycetes</taxon>
        <taxon>Glomerales</taxon>
        <taxon>Glomeraceae</taxon>
        <taxon>Rhizophagus</taxon>
    </lineage>
</organism>
<dbReference type="EMBL" id="BLAL01000087">
    <property type="protein sequence ID" value="GES85005.1"/>
    <property type="molecule type" value="Genomic_DNA"/>
</dbReference>
<accession>A0A8H3LG07</accession>
<sequence length="174" mass="19617">MDKNKEKSSTTSSSLPPMNKTLDSYITDIIHDIMKLHTVTDTKYFISQTASVVKHNLKDLKSKQHNLHPANLMIYNEKKKLVQHTKEPQNPNLIPLPTQPVGSNPNAEAFTPTKTSIILPSNNTMIIDTPANFPLCDPSPTPFALKTMQQEKKKHCTVKHMIMNNNQVSDSQKE</sequence>
<dbReference type="Proteomes" id="UP000615446">
    <property type="component" value="Unassembled WGS sequence"/>
</dbReference>
<evidence type="ECO:0000313" key="2">
    <source>
        <dbReference type="Proteomes" id="UP000615446"/>
    </source>
</evidence>
<protein>
    <submittedName>
        <fullName evidence="1">Uncharacterized protein</fullName>
    </submittedName>
</protein>
<dbReference type="AlphaFoldDB" id="A0A8H3LG07"/>
<proteinExistence type="predicted"/>
<evidence type="ECO:0000313" key="1">
    <source>
        <dbReference type="EMBL" id="GES85005.1"/>
    </source>
</evidence>
<comment type="caution">
    <text evidence="1">The sequence shown here is derived from an EMBL/GenBank/DDBJ whole genome shotgun (WGS) entry which is preliminary data.</text>
</comment>
<name>A0A8H3LG07_9GLOM</name>
<gene>
    <name evidence="1" type="ORF">RCL2_001209200</name>
</gene>
<reference evidence="1" key="1">
    <citation type="submission" date="2019-10" db="EMBL/GenBank/DDBJ databases">
        <title>Conservation and host-specific expression of non-tandemly repeated heterogenous ribosome RNA gene in arbuscular mycorrhizal fungi.</title>
        <authorList>
            <person name="Maeda T."/>
            <person name="Kobayashi Y."/>
            <person name="Nakagawa T."/>
            <person name="Ezawa T."/>
            <person name="Yamaguchi K."/>
            <person name="Bino T."/>
            <person name="Nishimoto Y."/>
            <person name="Shigenobu S."/>
            <person name="Kawaguchi M."/>
        </authorList>
    </citation>
    <scope>NUCLEOTIDE SEQUENCE</scope>
    <source>
        <strain evidence="1">HR1</strain>
    </source>
</reference>